<sequence>MEGDQETVGRMKLGSEGFEVSKQGLGCAGMSDFYCHSKPDSDIINLIHHAIDKGITFFDTADISNEGLLGKSLVGIRDKVEVATKFGIIYEDGNSEIRGDPEYVRAACEASLDRL</sequence>
<dbReference type="Proteomes" id="UP000316621">
    <property type="component" value="Chromosome 1"/>
</dbReference>
<dbReference type="Pfam" id="PF00248">
    <property type="entry name" value="Aldo_ket_red"/>
    <property type="match status" value="1"/>
</dbReference>
<name>A0A4Y7IIJ6_PAPSO</name>
<dbReference type="GO" id="GO:0005737">
    <property type="term" value="C:cytoplasm"/>
    <property type="evidence" value="ECO:0007669"/>
    <property type="project" value="TreeGrafter"/>
</dbReference>
<proteinExistence type="predicted"/>
<organism evidence="4 5">
    <name type="scientific">Papaver somniferum</name>
    <name type="common">Opium poppy</name>
    <dbReference type="NCBI Taxonomy" id="3469"/>
    <lineage>
        <taxon>Eukaryota</taxon>
        <taxon>Viridiplantae</taxon>
        <taxon>Streptophyta</taxon>
        <taxon>Embryophyta</taxon>
        <taxon>Tracheophyta</taxon>
        <taxon>Spermatophyta</taxon>
        <taxon>Magnoliopsida</taxon>
        <taxon>Ranunculales</taxon>
        <taxon>Papaveraceae</taxon>
        <taxon>Papaveroideae</taxon>
        <taxon>Papaver</taxon>
    </lineage>
</organism>
<protein>
    <recommendedName>
        <fullName evidence="3">NADP-dependent oxidoreductase domain-containing protein</fullName>
    </recommendedName>
</protein>
<reference evidence="4 5" key="1">
    <citation type="journal article" date="2018" name="Science">
        <title>The opium poppy genome and morphinan production.</title>
        <authorList>
            <person name="Guo L."/>
            <person name="Winzer T."/>
            <person name="Yang X."/>
            <person name="Li Y."/>
            <person name="Ning Z."/>
            <person name="He Z."/>
            <person name="Teodor R."/>
            <person name="Lu Y."/>
            <person name="Bowser T.A."/>
            <person name="Graham I.A."/>
            <person name="Ye K."/>
        </authorList>
    </citation>
    <scope>NUCLEOTIDE SEQUENCE [LARGE SCALE GENOMIC DNA]</scope>
    <source>
        <strain evidence="5">cv. HN1</strain>
        <tissue evidence="4">Leaves</tissue>
    </source>
</reference>
<evidence type="ECO:0000259" key="3">
    <source>
        <dbReference type="Pfam" id="PF00248"/>
    </source>
</evidence>
<keyword evidence="2" id="KW-0560">Oxidoreductase</keyword>
<dbReference type="InterPro" id="IPR036812">
    <property type="entry name" value="NAD(P)_OxRdtase_dom_sf"/>
</dbReference>
<evidence type="ECO:0000313" key="4">
    <source>
        <dbReference type="EMBL" id="RZC47521.1"/>
    </source>
</evidence>
<dbReference type="EMBL" id="CM010715">
    <property type="protein sequence ID" value="RZC47521.1"/>
    <property type="molecule type" value="Genomic_DNA"/>
</dbReference>
<gene>
    <name evidence="4" type="ORF">C5167_040455</name>
</gene>
<evidence type="ECO:0000313" key="5">
    <source>
        <dbReference type="Proteomes" id="UP000316621"/>
    </source>
</evidence>
<dbReference type="GO" id="GO:0016491">
    <property type="term" value="F:oxidoreductase activity"/>
    <property type="evidence" value="ECO:0007669"/>
    <property type="project" value="UniProtKB-KW"/>
</dbReference>
<dbReference type="OMA" id="DTHIPIE"/>
<dbReference type="InterPro" id="IPR050791">
    <property type="entry name" value="Aldo-Keto_reductase"/>
</dbReference>
<dbReference type="Gramene" id="RZC47521">
    <property type="protein sequence ID" value="RZC47521"/>
    <property type="gene ID" value="C5167_040455"/>
</dbReference>
<dbReference type="PANTHER" id="PTHR43625">
    <property type="entry name" value="AFLATOXIN B1 ALDEHYDE REDUCTASE"/>
    <property type="match status" value="1"/>
</dbReference>
<dbReference type="AlphaFoldDB" id="A0A4Y7IIJ6"/>
<keyword evidence="1" id="KW-0521">NADP</keyword>
<evidence type="ECO:0000256" key="1">
    <source>
        <dbReference type="ARBA" id="ARBA00022857"/>
    </source>
</evidence>
<feature type="domain" description="NADP-dependent oxidoreductase" evidence="3">
    <location>
        <begin position="28"/>
        <end position="115"/>
    </location>
</feature>
<dbReference type="InterPro" id="IPR023210">
    <property type="entry name" value="NADP_OxRdtase_dom"/>
</dbReference>
<dbReference type="PANTHER" id="PTHR43625:SF40">
    <property type="entry name" value="ALDO-KETO REDUCTASE YAKC [NADP(+)]"/>
    <property type="match status" value="1"/>
</dbReference>
<dbReference type="Gene3D" id="3.20.20.100">
    <property type="entry name" value="NADP-dependent oxidoreductase domain"/>
    <property type="match status" value="1"/>
</dbReference>
<keyword evidence="5" id="KW-1185">Reference proteome</keyword>
<accession>A0A4Y7IIJ6</accession>
<dbReference type="SUPFAM" id="SSF51430">
    <property type="entry name" value="NAD(P)-linked oxidoreductase"/>
    <property type="match status" value="1"/>
</dbReference>
<evidence type="ECO:0000256" key="2">
    <source>
        <dbReference type="ARBA" id="ARBA00023002"/>
    </source>
</evidence>
<dbReference type="STRING" id="3469.A0A4Y7IIJ6"/>